<dbReference type="PANTHER" id="PTHR47723:SF19">
    <property type="entry name" value="POLYNUCLEOTIDYL TRANSFERASE, RIBONUCLEASE H-LIKE SUPERFAMILY PROTEIN"/>
    <property type="match status" value="1"/>
</dbReference>
<proteinExistence type="predicted"/>
<organism evidence="2 3">
    <name type="scientific">Hibiscus sabdariffa</name>
    <name type="common">roselle</name>
    <dbReference type="NCBI Taxonomy" id="183260"/>
    <lineage>
        <taxon>Eukaryota</taxon>
        <taxon>Viridiplantae</taxon>
        <taxon>Streptophyta</taxon>
        <taxon>Embryophyta</taxon>
        <taxon>Tracheophyta</taxon>
        <taxon>Spermatophyta</taxon>
        <taxon>Magnoliopsida</taxon>
        <taxon>eudicotyledons</taxon>
        <taxon>Gunneridae</taxon>
        <taxon>Pentapetalae</taxon>
        <taxon>rosids</taxon>
        <taxon>malvids</taxon>
        <taxon>Malvales</taxon>
        <taxon>Malvaceae</taxon>
        <taxon>Malvoideae</taxon>
        <taxon>Hibiscus</taxon>
    </lineage>
</organism>
<dbReference type="PANTHER" id="PTHR47723">
    <property type="entry name" value="OS05G0353850 PROTEIN"/>
    <property type="match status" value="1"/>
</dbReference>
<evidence type="ECO:0000313" key="2">
    <source>
        <dbReference type="EMBL" id="KAK8580125.1"/>
    </source>
</evidence>
<evidence type="ECO:0000259" key="1">
    <source>
        <dbReference type="Pfam" id="PF13456"/>
    </source>
</evidence>
<feature type="domain" description="RNase H type-1" evidence="1">
    <location>
        <begin position="16"/>
        <end position="72"/>
    </location>
</feature>
<name>A0ABR2FGX3_9ROSI</name>
<protein>
    <recommendedName>
        <fullName evidence="1">RNase H type-1 domain-containing protein</fullName>
    </recommendedName>
</protein>
<accession>A0ABR2FGX3</accession>
<dbReference type="Pfam" id="PF13456">
    <property type="entry name" value="RVT_3"/>
    <property type="match status" value="1"/>
</dbReference>
<keyword evidence="3" id="KW-1185">Reference proteome</keyword>
<gene>
    <name evidence="2" type="ORF">V6N12_070409</name>
</gene>
<dbReference type="InterPro" id="IPR053151">
    <property type="entry name" value="RNase_H-like"/>
</dbReference>
<dbReference type="InterPro" id="IPR002156">
    <property type="entry name" value="RNaseH_domain"/>
</dbReference>
<dbReference type="Gene3D" id="3.30.420.10">
    <property type="entry name" value="Ribonuclease H-like superfamily/Ribonuclease H"/>
    <property type="match status" value="1"/>
</dbReference>
<dbReference type="Proteomes" id="UP001472677">
    <property type="component" value="Unassembled WGS sequence"/>
</dbReference>
<reference evidence="2 3" key="1">
    <citation type="journal article" date="2024" name="G3 (Bethesda)">
        <title>Genome assembly of Hibiscus sabdariffa L. provides insights into metabolisms of medicinal natural products.</title>
        <authorList>
            <person name="Kim T."/>
        </authorList>
    </citation>
    <scope>NUCLEOTIDE SEQUENCE [LARGE SCALE GENOMIC DNA]</scope>
    <source>
        <strain evidence="2">TK-2024</strain>
        <tissue evidence="2">Old leaves</tissue>
    </source>
</reference>
<dbReference type="InterPro" id="IPR036397">
    <property type="entry name" value="RNaseH_sf"/>
</dbReference>
<dbReference type="EMBL" id="JBBPBM010000006">
    <property type="protein sequence ID" value="KAK8580125.1"/>
    <property type="molecule type" value="Genomic_DNA"/>
</dbReference>
<evidence type="ECO:0000313" key="3">
    <source>
        <dbReference type="Proteomes" id="UP001472677"/>
    </source>
</evidence>
<comment type="caution">
    <text evidence="2">The sequence shown here is derived from an EMBL/GenBank/DDBJ whole genome shotgun (WGS) entry which is preliminary data.</text>
</comment>
<sequence>MAVRILQTDSLEAVHILQIDSLEAVRILQTEFIGSHSFKWHLQELCSCSWTVQIKHTNRSGNNVADKLAKNANVDSLEPTLYAALPPWLLSLLLEDVSH</sequence>